<name>A0A1M4XPG2_9LACT</name>
<reference evidence="3 5" key="1">
    <citation type="submission" date="2016-11" db="EMBL/GenBank/DDBJ databases">
        <authorList>
            <person name="Jaros S."/>
            <person name="Januszkiewicz K."/>
            <person name="Wedrychowicz H."/>
        </authorList>
    </citation>
    <scope>NUCLEOTIDE SEQUENCE [LARGE SCALE GENOMIC DNA]</scope>
    <source>
        <strain evidence="3 5">DSM 15692</strain>
    </source>
</reference>
<feature type="domain" description="Integrase catalytic" evidence="1">
    <location>
        <begin position="124"/>
        <end position="306"/>
    </location>
</feature>
<evidence type="ECO:0000259" key="1">
    <source>
        <dbReference type="PROSITE" id="PS50994"/>
    </source>
</evidence>
<protein>
    <submittedName>
        <fullName evidence="3">Transposase</fullName>
    </submittedName>
</protein>
<dbReference type="NCBIfam" id="NF033546">
    <property type="entry name" value="transpos_IS21"/>
    <property type="match status" value="1"/>
</dbReference>
<accession>A0A1M4XPG2</accession>
<proteinExistence type="predicted"/>
<dbReference type="GO" id="GO:0015074">
    <property type="term" value="P:DNA integration"/>
    <property type="evidence" value="ECO:0007669"/>
    <property type="project" value="InterPro"/>
</dbReference>
<dbReference type="OrthoDB" id="92877at2"/>
<dbReference type="InterPro" id="IPR012337">
    <property type="entry name" value="RNaseH-like_sf"/>
</dbReference>
<dbReference type="PANTHER" id="PTHR35004">
    <property type="entry name" value="TRANSPOSASE RV3428C-RELATED"/>
    <property type="match status" value="1"/>
</dbReference>
<dbReference type="AlphaFoldDB" id="A0A1M4XPG2"/>
<dbReference type="STRING" id="1121025.SAMN02745249_01069"/>
<dbReference type="EMBL" id="FQUF01000014">
    <property type="protein sequence ID" value="SHE75621.1"/>
    <property type="molecule type" value="Genomic_DNA"/>
</dbReference>
<dbReference type="Proteomes" id="UP000184128">
    <property type="component" value="Unassembled WGS sequence"/>
</dbReference>
<dbReference type="InterPro" id="IPR036397">
    <property type="entry name" value="RNaseH_sf"/>
</dbReference>
<evidence type="ECO:0000313" key="5">
    <source>
        <dbReference type="Proteomes" id="UP000184128"/>
    </source>
</evidence>
<dbReference type="SUPFAM" id="SSF53098">
    <property type="entry name" value="Ribonuclease H-like"/>
    <property type="match status" value="1"/>
</dbReference>
<dbReference type="EMBL" id="FQUF01000022">
    <property type="protein sequence ID" value="SHE95484.1"/>
    <property type="molecule type" value="Genomic_DNA"/>
</dbReference>
<dbReference type="EMBL" id="FQUF01000029">
    <property type="protein sequence ID" value="SHF06420.1"/>
    <property type="molecule type" value="Genomic_DNA"/>
</dbReference>
<dbReference type="InterPro" id="IPR001584">
    <property type="entry name" value="Integrase_cat-core"/>
</dbReference>
<gene>
    <name evidence="2" type="ORF">SAMN02745249_01069</name>
    <name evidence="3" type="ORF">SAMN02745249_01505</name>
    <name evidence="4" type="ORF">SAMN02745249_01729</name>
</gene>
<dbReference type="PANTHER" id="PTHR35004:SF7">
    <property type="entry name" value="INTEGRASE PROTEIN"/>
    <property type="match status" value="1"/>
</dbReference>
<dbReference type="PROSITE" id="PS50994">
    <property type="entry name" value="INTEGRASE"/>
    <property type="match status" value="1"/>
</dbReference>
<dbReference type="GO" id="GO:0003676">
    <property type="term" value="F:nucleic acid binding"/>
    <property type="evidence" value="ECO:0007669"/>
    <property type="project" value="InterPro"/>
</dbReference>
<organism evidence="3 5">
    <name type="scientific">Atopostipes suicloacalis DSM 15692</name>
    <dbReference type="NCBI Taxonomy" id="1121025"/>
    <lineage>
        <taxon>Bacteria</taxon>
        <taxon>Bacillati</taxon>
        <taxon>Bacillota</taxon>
        <taxon>Bacilli</taxon>
        <taxon>Lactobacillales</taxon>
        <taxon>Carnobacteriaceae</taxon>
        <taxon>Atopostipes</taxon>
    </lineage>
</organism>
<evidence type="ECO:0000313" key="2">
    <source>
        <dbReference type="EMBL" id="SHE75621.1"/>
    </source>
</evidence>
<evidence type="ECO:0000313" key="4">
    <source>
        <dbReference type="EMBL" id="SHF06420.1"/>
    </source>
</evidence>
<dbReference type="Gene3D" id="3.30.420.10">
    <property type="entry name" value="Ribonuclease H-like superfamily/Ribonuclease H"/>
    <property type="match status" value="1"/>
</dbReference>
<evidence type="ECO:0000313" key="3">
    <source>
        <dbReference type="EMBL" id="SHE95484.1"/>
    </source>
</evidence>
<sequence>MLTMTDIKTIKNLRNNHDKSINEISDTLGINWRTAKKYADNAILPEEKIPKKSGMMYDEGWGDIVSLWLEEDYRLTKKKRRTNKNYYKSLKGLGFLGSYRTVCNFVQEWKSTHHNDLPSAGYERLEHPQAEAQLDFGTMEVEHEGSFKDVKALVLSTPYSNAGFAVALPSENQECLLTGMKQLFNQMGCVPRKIRIDNMTTAVVKPKSKFEDPILTDEFQQFAMHYGFEVQVCNPASGHEKGSVENKVGYVRYNFFSETPKMKDFTSLNHDLEEKMIEKRQEKHYEKIQIIESLWQEEKQVCLALPDEDYPVFKEIMIRANKLNEIKLDNTFIHIHNSWRHGNLYAYLTWDKYRIVTQNGELIQEDFRSYLYKKRAIDWHTILKDWKQRLSKITYSRYWKYLPGRIQAYLRIDDFRLLYQRINRLLELLVNHTMVEVNERFYELVTEENEESISDVNWQGYDALTHSPSKEVSV</sequence>
<keyword evidence="5" id="KW-1185">Reference proteome</keyword>